<evidence type="ECO:0000313" key="1">
    <source>
        <dbReference type="EMBL" id="MEQ3542381.1"/>
    </source>
</evidence>
<evidence type="ECO:0000313" key="2">
    <source>
        <dbReference type="Proteomes" id="UP001464923"/>
    </source>
</evidence>
<dbReference type="RefSeq" id="WP_345645436.1">
    <property type="nucleotide sequence ID" value="NZ_BAABLY010000031.1"/>
</dbReference>
<reference evidence="1 2" key="1">
    <citation type="submission" date="2024-03" db="EMBL/GenBank/DDBJ databases">
        <title>Draft genome sequence of Pseudonocardia tropica JCM 19149.</title>
        <authorList>
            <person name="Butdee W."/>
            <person name="Duangmal K."/>
        </authorList>
    </citation>
    <scope>NUCLEOTIDE SEQUENCE [LARGE SCALE GENOMIC DNA]</scope>
    <source>
        <strain evidence="1 2">JCM 19149</strain>
    </source>
</reference>
<accession>A0ABV1K2B1</accession>
<gene>
    <name evidence="1" type="ORF">WHI96_26585</name>
</gene>
<dbReference type="EMBL" id="JBEDNP010000035">
    <property type="protein sequence ID" value="MEQ3542381.1"/>
    <property type="molecule type" value="Genomic_DNA"/>
</dbReference>
<name>A0ABV1K2B1_9PSEU</name>
<protein>
    <submittedName>
        <fullName evidence="1">Uncharacterized protein</fullName>
    </submittedName>
</protein>
<dbReference type="Proteomes" id="UP001464923">
    <property type="component" value="Unassembled WGS sequence"/>
</dbReference>
<organism evidence="1 2">
    <name type="scientific">Pseudonocardia tropica</name>
    <dbReference type="NCBI Taxonomy" id="681289"/>
    <lineage>
        <taxon>Bacteria</taxon>
        <taxon>Bacillati</taxon>
        <taxon>Actinomycetota</taxon>
        <taxon>Actinomycetes</taxon>
        <taxon>Pseudonocardiales</taxon>
        <taxon>Pseudonocardiaceae</taxon>
        <taxon>Pseudonocardia</taxon>
    </lineage>
</organism>
<comment type="caution">
    <text evidence="1">The sequence shown here is derived from an EMBL/GenBank/DDBJ whole genome shotgun (WGS) entry which is preliminary data.</text>
</comment>
<proteinExistence type="predicted"/>
<sequence length="104" mass="11518">MSTDLDHLKQLVAQYAQARAELIEHPSYEAGCAPDRLLHRRDDVAIEVADAVVAQQLPQIAGELDVDTAVAAAVAWFRDVPERMRDLDDVDNRSAAITILRQVL</sequence>
<keyword evidence="2" id="KW-1185">Reference proteome</keyword>